<dbReference type="Proteomes" id="UP000499080">
    <property type="component" value="Unassembled WGS sequence"/>
</dbReference>
<organism evidence="2 3">
    <name type="scientific">Araneus ventricosus</name>
    <name type="common">Orbweaver spider</name>
    <name type="synonym">Epeira ventricosa</name>
    <dbReference type="NCBI Taxonomy" id="182803"/>
    <lineage>
        <taxon>Eukaryota</taxon>
        <taxon>Metazoa</taxon>
        <taxon>Ecdysozoa</taxon>
        <taxon>Arthropoda</taxon>
        <taxon>Chelicerata</taxon>
        <taxon>Arachnida</taxon>
        <taxon>Araneae</taxon>
        <taxon>Araneomorphae</taxon>
        <taxon>Entelegynae</taxon>
        <taxon>Araneoidea</taxon>
        <taxon>Araneidae</taxon>
        <taxon>Araneus</taxon>
    </lineage>
</organism>
<protein>
    <submittedName>
        <fullName evidence="2">Uncharacterized protein</fullName>
    </submittedName>
</protein>
<comment type="caution">
    <text evidence="2">The sequence shown here is derived from an EMBL/GenBank/DDBJ whole genome shotgun (WGS) entry which is preliminary data.</text>
</comment>
<evidence type="ECO:0000256" key="1">
    <source>
        <dbReference type="SAM" id="MobiDB-lite"/>
    </source>
</evidence>
<name>A0A4Y1ZT33_ARAVE</name>
<feature type="region of interest" description="Disordered" evidence="1">
    <location>
        <begin position="46"/>
        <end position="75"/>
    </location>
</feature>
<evidence type="ECO:0000313" key="2">
    <source>
        <dbReference type="EMBL" id="GBL65882.1"/>
    </source>
</evidence>
<sequence length="91" mass="10224">MIVMISNDHSRTCHAITQNVDELNDLEIRHNYYLINTRIDFNQRNRGHKVEGSKSDSTKRVTFNSGSGAAKSDAVGPVSSRWCSAEGWREG</sequence>
<keyword evidence="3" id="KW-1185">Reference proteome</keyword>
<accession>A0A4Y1ZT33</accession>
<dbReference type="EMBL" id="BGPR01153014">
    <property type="protein sequence ID" value="GBL65882.1"/>
    <property type="molecule type" value="Genomic_DNA"/>
</dbReference>
<evidence type="ECO:0000313" key="3">
    <source>
        <dbReference type="Proteomes" id="UP000499080"/>
    </source>
</evidence>
<dbReference type="AlphaFoldDB" id="A0A4Y1ZT33"/>
<feature type="compositionally biased region" description="Basic and acidic residues" evidence="1">
    <location>
        <begin position="48"/>
        <end position="59"/>
    </location>
</feature>
<reference evidence="2 3" key="1">
    <citation type="journal article" date="2019" name="Sci. Rep.">
        <title>Orb-weaving spider Araneus ventricosus genome elucidates the spidroin gene catalogue.</title>
        <authorList>
            <person name="Kono N."/>
            <person name="Nakamura H."/>
            <person name="Ohtoshi R."/>
            <person name="Moran D.A.P."/>
            <person name="Shinohara A."/>
            <person name="Yoshida Y."/>
            <person name="Fujiwara M."/>
            <person name="Mori M."/>
            <person name="Tomita M."/>
            <person name="Arakawa K."/>
        </authorList>
    </citation>
    <scope>NUCLEOTIDE SEQUENCE [LARGE SCALE GENOMIC DNA]</scope>
</reference>
<gene>
    <name evidence="2" type="ORF">AVEN_248090_1</name>
</gene>
<proteinExistence type="predicted"/>